<sequence length="143" mass="15014">MNAVLVNSKKIVLMFMLSLIMCMTFLQTDKIESYAGNDIGDVKVEVNGSGGLSVSGGGMDYKDGASSWNGFLGKIKFFVVGLSGVGALIGLGSLIFHFSKLASTATNPQERSKVLTGIMWSVIAMAGLGSISIIGGFFYGILK</sequence>
<feature type="transmembrane region" description="Helical" evidence="1">
    <location>
        <begin position="77"/>
        <end position="98"/>
    </location>
</feature>
<proteinExistence type="predicted"/>
<gene>
    <name evidence="2" type="ORF">KRM00_003333</name>
</gene>
<reference evidence="2" key="2">
    <citation type="submission" date="2021-06" db="EMBL/GenBank/DDBJ databases">
        <authorList>
            <consortium name="NCBI Pathogen Detection Project"/>
        </authorList>
    </citation>
    <scope>NUCLEOTIDE SEQUENCE</scope>
    <source>
        <strain evidence="2">HN1000</strain>
    </source>
</reference>
<name>A0AAN5VP33_CLODI</name>
<reference evidence="2" key="1">
    <citation type="journal article" date="2018" name="Genome Biol.">
        <title>SKESA: strategic k-mer extension for scrupulous assemblies.</title>
        <authorList>
            <person name="Souvorov A."/>
            <person name="Agarwala R."/>
            <person name="Lipman D.J."/>
        </authorList>
    </citation>
    <scope>NUCLEOTIDE SEQUENCE</scope>
    <source>
        <strain evidence="2">HN1000</strain>
    </source>
</reference>
<comment type="caution">
    <text evidence="2">The sequence shown here is derived from an EMBL/GenBank/DDBJ whole genome shotgun (WGS) entry which is preliminary data.</text>
</comment>
<dbReference type="EMBL" id="DAEPXK010000048">
    <property type="protein sequence ID" value="HBH1543800.1"/>
    <property type="molecule type" value="Genomic_DNA"/>
</dbReference>
<accession>A0AAN5VP33</accession>
<keyword evidence="1" id="KW-1133">Transmembrane helix</keyword>
<dbReference type="Proteomes" id="UP000878956">
    <property type="component" value="Unassembled WGS sequence"/>
</dbReference>
<dbReference type="AlphaFoldDB" id="A0AAN5VP33"/>
<evidence type="ECO:0000256" key="1">
    <source>
        <dbReference type="SAM" id="Phobius"/>
    </source>
</evidence>
<organism evidence="2 3">
    <name type="scientific">Clostridioides difficile</name>
    <name type="common">Peptoclostridium difficile</name>
    <dbReference type="NCBI Taxonomy" id="1496"/>
    <lineage>
        <taxon>Bacteria</taxon>
        <taxon>Bacillati</taxon>
        <taxon>Bacillota</taxon>
        <taxon>Clostridia</taxon>
        <taxon>Peptostreptococcales</taxon>
        <taxon>Peptostreptococcaceae</taxon>
        <taxon>Clostridioides</taxon>
    </lineage>
</organism>
<feature type="transmembrane region" description="Helical" evidence="1">
    <location>
        <begin position="6"/>
        <end position="26"/>
    </location>
</feature>
<evidence type="ECO:0000313" key="3">
    <source>
        <dbReference type="Proteomes" id="UP000878956"/>
    </source>
</evidence>
<keyword evidence="1" id="KW-0472">Membrane</keyword>
<evidence type="ECO:0000313" key="2">
    <source>
        <dbReference type="EMBL" id="HBH1543800.1"/>
    </source>
</evidence>
<protein>
    <submittedName>
        <fullName evidence="2">Uncharacterized protein</fullName>
    </submittedName>
</protein>
<feature type="transmembrane region" description="Helical" evidence="1">
    <location>
        <begin position="118"/>
        <end position="142"/>
    </location>
</feature>
<dbReference type="RefSeq" id="WP_009899058.1">
    <property type="nucleotide sequence ID" value="NZ_CP037850.1"/>
</dbReference>
<keyword evidence="1" id="KW-0812">Transmembrane</keyword>